<dbReference type="EMBL" id="CZVI01000005">
    <property type="protein sequence ID" value="CUS82303.1"/>
    <property type="molecule type" value="Genomic_DNA"/>
</dbReference>
<organism evidence="15 16">
    <name type="scientific">Candidatus Kryptonium thompsonii</name>
    <dbReference type="NCBI Taxonomy" id="1633631"/>
    <lineage>
        <taxon>Bacteria</taxon>
        <taxon>Pseudomonadati</taxon>
        <taxon>Candidatus Kryptoniota</taxon>
        <taxon>Candidatus Kryptonium</taxon>
    </lineage>
</organism>
<evidence type="ECO:0000313" key="14">
    <source>
        <dbReference type="EMBL" id="CUS82303.1"/>
    </source>
</evidence>
<protein>
    <recommendedName>
        <fullName evidence="3">histidine kinase</fullName>
        <ecNumber evidence="3">2.7.13.3</ecNumber>
    </recommendedName>
</protein>
<dbReference type="InterPro" id="IPR036097">
    <property type="entry name" value="HisK_dim/P_sf"/>
</dbReference>
<reference evidence="14 17" key="1">
    <citation type="submission" date="2015-11" db="EMBL/GenBank/DDBJ databases">
        <authorList>
            <person name="Varghese N."/>
        </authorList>
    </citation>
    <scope>NUCLEOTIDE SEQUENCE [LARGE SCALE GENOMIC DNA]</scope>
    <source>
        <strain evidence="14 17">JGI-8</strain>
    </source>
</reference>
<dbReference type="AlphaFoldDB" id="A0A0P1NYW7"/>
<dbReference type="CDD" id="cd00082">
    <property type="entry name" value="HisKA"/>
    <property type="match status" value="1"/>
</dbReference>
<dbReference type="EC" id="2.7.13.3" evidence="3"/>
<dbReference type="Gene3D" id="3.30.565.10">
    <property type="entry name" value="Histidine kinase-like ATPase, C-terminal domain"/>
    <property type="match status" value="1"/>
</dbReference>
<dbReference type="InterPro" id="IPR036890">
    <property type="entry name" value="HATPase_C_sf"/>
</dbReference>
<dbReference type="SUPFAM" id="SSF55874">
    <property type="entry name" value="ATPase domain of HSP90 chaperone/DNA topoisomerase II/histidine kinase"/>
    <property type="match status" value="1"/>
</dbReference>
<feature type="transmembrane region" description="Helical" evidence="12">
    <location>
        <begin position="54"/>
        <end position="76"/>
    </location>
</feature>
<evidence type="ECO:0000256" key="6">
    <source>
        <dbReference type="ARBA" id="ARBA00022679"/>
    </source>
</evidence>
<dbReference type="SUPFAM" id="SSF47384">
    <property type="entry name" value="Homodimeric domain of signal transducing histidine kinase"/>
    <property type="match status" value="1"/>
</dbReference>
<dbReference type="STRING" id="1633631.GCA_001442925_00494"/>
<evidence type="ECO:0000256" key="9">
    <source>
        <dbReference type="ARBA" id="ARBA00022840"/>
    </source>
</evidence>
<keyword evidence="17" id="KW-1185">Reference proteome</keyword>
<dbReference type="Proteomes" id="UP000182011">
    <property type="component" value="Unassembled WGS sequence"/>
</dbReference>
<accession>A0A0P1MNI6</accession>
<dbReference type="RefSeq" id="WP_047133816.1">
    <property type="nucleotide sequence ID" value="NZ_CZVI01000005.1"/>
</dbReference>
<accession>A0A0P1LMP7</accession>
<keyword evidence="8 15" id="KW-0418">Kinase</keyword>
<accession>A0A0P1LKT7</accession>
<keyword evidence="7" id="KW-0547">Nucleotide-binding</keyword>
<evidence type="ECO:0000256" key="11">
    <source>
        <dbReference type="ARBA" id="ARBA00023136"/>
    </source>
</evidence>
<evidence type="ECO:0000256" key="4">
    <source>
        <dbReference type="ARBA" id="ARBA00022475"/>
    </source>
</evidence>
<keyword evidence="5" id="KW-0597">Phosphoprotein</keyword>
<gene>
    <name evidence="15" type="ORF">JGI4_00494</name>
    <name evidence="14" type="ORF">JGI8_00590</name>
</gene>
<accession>A0A0P1M1G4</accession>
<evidence type="ECO:0000259" key="13">
    <source>
        <dbReference type="PROSITE" id="PS50109"/>
    </source>
</evidence>
<keyword evidence="12" id="KW-0812">Transmembrane</keyword>
<dbReference type="Gene3D" id="1.10.287.130">
    <property type="match status" value="1"/>
</dbReference>
<evidence type="ECO:0000313" key="16">
    <source>
        <dbReference type="Proteomes" id="UP000182011"/>
    </source>
</evidence>
<dbReference type="GO" id="GO:0005524">
    <property type="term" value="F:ATP binding"/>
    <property type="evidence" value="ECO:0007669"/>
    <property type="project" value="UniProtKB-KW"/>
</dbReference>
<feature type="transmembrane region" description="Helical" evidence="12">
    <location>
        <begin position="32"/>
        <end position="48"/>
    </location>
</feature>
<keyword evidence="10" id="KW-0902">Two-component regulatory system</keyword>
<accession>A0A0P1LDG8</accession>
<dbReference type="EMBL" id="FAOP01000003">
    <property type="protein sequence ID" value="CUU02368.1"/>
    <property type="molecule type" value="Genomic_DNA"/>
</dbReference>
<accession>A0A0S4MTP9</accession>
<dbReference type="OrthoDB" id="9813394at2"/>
<proteinExistence type="predicted"/>
<accession>A0A0P1MCU5</accession>
<dbReference type="GO" id="GO:0005886">
    <property type="term" value="C:plasma membrane"/>
    <property type="evidence" value="ECO:0007669"/>
    <property type="project" value="UniProtKB-SubCell"/>
</dbReference>
<dbReference type="PANTHER" id="PTHR43047:SF72">
    <property type="entry name" value="OSMOSENSING HISTIDINE PROTEIN KINASE SLN1"/>
    <property type="match status" value="1"/>
</dbReference>
<dbReference type="InterPro" id="IPR003661">
    <property type="entry name" value="HisK_dim/P_dom"/>
</dbReference>
<dbReference type="SMART" id="SM00387">
    <property type="entry name" value="HATPase_c"/>
    <property type="match status" value="1"/>
</dbReference>
<reference evidence="15 16" key="2">
    <citation type="submission" date="2015-11" db="EMBL/GenBank/DDBJ databases">
        <authorList>
            <person name="Zhang Y."/>
            <person name="Guo Z."/>
        </authorList>
    </citation>
    <scope>NUCLEOTIDE SEQUENCE [LARGE SCALE GENOMIC DNA]</scope>
    <source>
        <strain evidence="15">JGI-4</strain>
    </source>
</reference>
<keyword evidence="11 12" id="KW-0472">Membrane</keyword>
<dbReference type="GO" id="GO:0000155">
    <property type="term" value="F:phosphorelay sensor kinase activity"/>
    <property type="evidence" value="ECO:0007669"/>
    <property type="project" value="InterPro"/>
</dbReference>
<evidence type="ECO:0000256" key="1">
    <source>
        <dbReference type="ARBA" id="ARBA00000085"/>
    </source>
</evidence>
<accession>A0A0P1LMW3</accession>
<name>A0A0P1NYW7_9BACT</name>
<evidence type="ECO:0000256" key="10">
    <source>
        <dbReference type="ARBA" id="ARBA00023012"/>
    </source>
</evidence>
<dbReference type="Pfam" id="PF02518">
    <property type="entry name" value="HATPase_c"/>
    <property type="match status" value="1"/>
</dbReference>
<evidence type="ECO:0000256" key="5">
    <source>
        <dbReference type="ARBA" id="ARBA00022553"/>
    </source>
</evidence>
<dbReference type="Proteomes" id="UP000182200">
    <property type="component" value="Unassembled WGS sequence"/>
</dbReference>
<accession>A0A0P1P713</accession>
<dbReference type="Pfam" id="PF00512">
    <property type="entry name" value="HisKA"/>
    <property type="match status" value="1"/>
</dbReference>
<evidence type="ECO:0000256" key="12">
    <source>
        <dbReference type="SAM" id="Phobius"/>
    </source>
</evidence>
<dbReference type="InterPro" id="IPR003594">
    <property type="entry name" value="HATPase_dom"/>
</dbReference>
<dbReference type="InterPro" id="IPR004358">
    <property type="entry name" value="Sig_transdc_His_kin-like_C"/>
</dbReference>
<keyword evidence="12" id="KW-1133">Transmembrane helix</keyword>
<evidence type="ECO:0000256" key="8">
    <source>
        <dbReference type="ARBA" id="ARBA00022777"/>
    </source>
</evidence>
<dbReference type="PANTHER" id="PTHR43047">
    <property type="entry name" value="TWO-COMPONENT HISTIDINE PROTEIN KINASE"/>
    <property type="match status" value="1"/>
</dbReference>
<evidence type="ECO:0000313" key="15">
    <source>
        <dbReference type="EMBL" id="CUU02368.1"/>
    </source>
</evidence>
<dbReference type="PRINTS" id="PR00344">
    <property type="entry name" value="BCTRLSENSOR"/>
</dbReference>
<dbReference type="FunFam" id="3.30.565.10:FF:000023">
    <property type="entry name" value="PAS domain-containing sensor histidine kinase"/>
    <property type="match status" value="1"/>
</dbReference>
<keyword evidence="9" id="KW-0067">ATP-binding</keyword>
<evidence type="ECO:0000313" key="17">
    <source>
        <dbReference type="Proteomes" id="UP000182200"/>
    </source>
</evidence>
<dbReference type="InterPro" id="IPR005467">
    <property type="entry name" value="His_kinase_dom"/>
</dbReference>
<comment type="catalytic activity">
    <reaction evidence="1">
        <text>ATP + protein L-histidine = ADP + protein N-phospho-L-histidine.</text>
        <dbReference type="EC" id="2.7.13.3"/>
    </reaction>
</comment>
<dbReference type="SMART" id="SM00388">
    <property type="entry name" value="HisKA"/>
    <property type="match status" value="1"/>
</dbReference>
<accession>A0A0P1NYW7</accession>
<dbReference type="GO" id="GO:0009927">
    <property type="term" value="F:histidine phosphotransfer kinase activity"/>
    <property type="evidence" value="ECO:0007669"/>
    <property type="project" value="TreeGrafter"/>
</dbReference>
<evidence type="ECO:0000256" key="7">
    <source>
        <dbReference type="ARBA" id="ARBA00022741"/>
    </source>
</evidence>
<feature type="domain" description="Histidine kinase" evidence="13">
    <location>
        <begin position="201"/>
        <end position="415"/>
    </location>
</feature>
<evidence type="ECO:0000256" key="2">
    <source>
        <dbReference type="ARBA" id="ARBA00004236"/>
    </source>
</evidence>
<comment type="subcellular location">
    <subcellularLocation>
        <location evidence="2">Cell membrane</location>
    </subcellularLocation>
</comment>
<sequence length="431" mass="48657">MISIVIQNIIFGILAIGIWFIVRIFGEEVRGFKWVFASVLLLWAAWLIDVLFKFNFLSISVLLLGLGFGIYGLVLISKRKERELNVIDSIESAVNSMIKKIGAKGAVIFLEGIDKNLKFGTDKFDEGCLMLSIPIKLSDGTSCYITLYGDNPFAKFEQNDFETELAFLRLYLENLKLTQEIELVKCDSVKLKNSIYEYIHLLAHELRKPLTGIIGFSEILRDEFKNLSERDIIDFIGNIKKSGDEMLATLKYLTEIMEVEMGKAELKLEKFNPLEVVSDVINCFTNEIKQKGLRVVINSDESFEIEADKKKFKEIVYQLISNAVKFSHEGSSIDVGIVKSGDNFEFSVRDTGIGIRPEDISKIFKPFPKIKSHLNGSGLGLALAKCFVELHGGKITVSSEYQVGTEFKVILPLDSGHNCLKKEEVKKYEVI</sequence>
<evidence type="ECO:0000256" key="3">
    <source>
        <dbReference type="ARBA" id="ARBA00012438"/>
    </source>
</evidence>
<feature type="transmembrane region" description="Helical" evidence="12">
    <location>
        <begin position="6"/>
        <end position="25"/>
    </location>
</feature>
<keyword evidence="6" id="KW-0808">Transferase</keyword>
<dbReference type="PROSITE" id="PS50109">
    <property type="entry name" value="HIS_KIN"/>
    <property type="match status" value="1"/>
</dbReference>
<keyword evidence="4" id="KW-1003">Cell membrane</keyword>